<sequence length="145" mass="16479">MNALQQAKKICIDNGQNFTPIREAVLSILMDSGLPMSAYDILDKYRQDQSSGAQPPTIYRALAFLEENGLIHRMASTRQFVICDHIGEHHSHDLTQFFICDKCGTVEESIISHTLWHEINDQAEKIHFLVKQPSLEIHGLCKTCQ</sequence>
<accession>A0ABS3Q9D0</accession>
<evidence type="ECO:0000313" key="8">
    <source>
        <dbReference type="Proteomes" id="UP000664835"/>
    </source>
</evidence>
<comment type="caution">
    <text evidence="7">The sequence shown here is derived from an EMBL/GenBank/DDBJ whole genome shotgun (WGS) entry which is preliminary data.</text>
</comment>
<evidence type="ECO:0000256" key="3">
    <source>
        <dbReference type="ARBA" id="ARBA00022833"/>
    </source>
</evidence>
<dbReference type="Gene3D" id="1.10.10.10">
    <property type="entry name" value="Winged helix-like DNA-binding domain superfamily/Winged helix DNA-binding domain"/>
    <property type="match status" value="1"/>
</dbReference>
<evidence type="ECO:0000256" key="6">
    <source>
        <dbReference type="ARBA" id="ARBA00023163"/>
    </source>
</evidence>
<dbReference type="EMBL" id="JAGETV010000042">
    <property type="protein sequence ID" value="MBO1928420.1"/>
    <property type="molecule type" value="Genomic_DNA"/>
</dbReference>
<name>A0ABS3Q9D0_9GAMM</name>
<keyword evidence="6" id="KW-0804">Transcription</keyword>
<proteinExistence type="inferred from homology"/>
<dbReference type="InterPro" id="IPR036388">
    <property type="entry name" value="WH-like_DNA-bd_sf"/>
</dbReference>
<dbReference type="PANTHER" id="PTHR33202">
    <property type="entry name" value="ZINC UPTAKE REGULATION PROTEIN"/>
    <property type="match status" value="1"/>
</dbReference>
<dbReference type="InterPro" id="IPR036390">
    <property type="entry name" value="WH_DNA-bd_sf"/>
</dbReference>
<organism evidence="7 8">
    <name type="scientific">Thiomicrorhabdus marina</name>
    <dbReference type="NCBI Taxonomy" id="2818442"/>
    <lineage>
        <taxon>Bacteria</taxon>
        <taxon>Pseudomonadati</taxon>
        <taxon>Pseudomonadota</taxon>
        <taxon>Gammaproteobacteria</taxon>
        <taxon>Thiotrichales</taxon>
        <taxon>Piscirickettsiaceae</taxon>
        <taxon>Thiomicrorhabdus</taxon>
    </lineage>
</organism>
<keyword evidence="3" id="KW-0862">Zinc</keyword>
<keyword evidence="4" id="KW-0805">Transcription regulation</keyword>
<protein>
    <submittedName>
        <fullName evidence="7">Transcriptional repressor</fullName>
    </submittedName>
</protein>
<dbReference type="RefSeq" id="WP_208151029.1">
    <property type="nucleotide sequence ID" value="NZ_JAGETV010000042.1"/>
</dbReference>
<evidence type="ECO:0000256" key="2">
    <source>
        <dbReference type="ARBA" id="ARBA00022491"/>
    </source>
</evidence>
<evidence type="ECO:0000256" key="5">
    <source>
        <dbReference type="ARBA" id="ARBA00023125"/>
    </source>
</evidence>
<dbReference type="InterPro" id="IPR043135">
    <property type="entry name" value="Fur_C"/>
</dbReference>
<dbReference type="SUPFAM" id="SSF46785">
    <property type="entry name" value="Winged helix' DNA-binding domain"/>
    <property type="match status" value="1"/>
</dbReference>
<evidence type="ECO:0000313" key="7">
    <source>
        <dbReference type="EMBL" id="MBO1928420.1"/>
    </source>
</evidence>
<keyword evidence="5" id="KW-0238">DNA-binding</keyword>
<evidence type="ECO:0000256" key="4">
    <source>
        <dbReference type="ARBA" id="ARBA00023015"/>
    </source>
</evidence>
<keyword evidence="8" id="KW-1185">Reference proteome</keyword>
<dbReference type="InterPro" id="IPR002481">
    <property type="entry name" value="FUR"/>
</dbReference>
<evidence type="ECO:0000256" key="1">
    <source>
        <dbReference type="ARBA" id="ARBA00007957"/>
    </source>
</evidence>
<dbReference type="Proteomes" id="UP000664835">
    <property type="component" value="Unassembled WGS sequence"/>
</dbReference>
<dbReference type="Gene3D" id="3.30.1490.190">
    <property type="match status" value="1"/>
</dbReference>
<gene>
    <name evidence="7" type="ORF">J3998_12650</name>
</gene>
<keyword evidence="2" id="KW-0678">Repressor</keyword>
<comment type="similarity">
    <text evidence="1">Belongs to the Fur family.</text>
</comment>
<reference evidence="7 8" key="1">
    <citation type="submission" date="2021-03" db="EMBL/GenBank/DDBJ databases">
        <title>Thiomicrorhabdus sp.nov.,novel sulfur-oxidizing bacteria isolated from coastal sediment.</title>
        <authorList>
            <person name="Liu X."/>
        </authorList>
    </citation>
    <scope>NUCLEOTIDE SEQUENCE [LARGE SCALE GENOMIC DNA]</scope>
    <source>
        <strain evidence="7 8">6S2-11</strain>
    </source>
</reference>
<dbReference type="PANTHER" id="PTHR33202:SF6">
    <property type="entry name" value="ZINC UPTAKE REGULATION PROTEIN"/>
    <property type="match status" value="1"/>
</dbReference>
<dbReference type="Pfam" id="PF01475">
    <property type="entry name" value="FUR"/>
    <property type="match status" value="1"/>
</dbReference>